<name>A0ABR2Z7G2_9AGAR</name>
<proteinExistence type="predicted"/>
<organism evidence="2 3">
    <name type="scientific">Marasmius tenuissimus</name>
    <dbReference type="NCBI Taxonomy" id="585030"/>
    <lineage>
        <taxon>Eukaryota</taxon>
        <taxon>Fungi</taxon>
        <taxon>Dikarya</taxon>
        <taxon>Basidiomycota</taxon>
        <taxon>Agaricomycotina</taxon>
        <taxon>Agaricomycetes</taxon>
        <taxon>Agaricomycetidae</taxon>
        <taxon>Agaricales</taxon>
        <taxon>Marasmiineae</taxon>
        <taxon>Marasmiaceae</taxon>
        <taxon>Marasmius</taxon>
    </lineage>
</organism>
<comment type="caution">
    <text evidence="2">The sequence shown here is derived from an EMBL/GenBank/DDBJ whole genome shotgun (WGS) entry which is preliminary data.</text>
</comment>
<evidence type="ECO:0000256" key="1">
    <source>
        <dbReference type="SAM" id="MobiDB-lite"/>
    </source>
</evidence>
<keyword evidence="3" id="KW-1185">Reference proteome</keyword>
<feature type="region of interest" description="Disordered" evidence="1">
    <location>
        <begin position="144"/>
        <end position="171"/>
    </location>
</feature>
<gene>
    <name evidence="2" type="ORF">AAF712_016596</name>
</gene>
<dbReference type="EMBL" id="JBBXMP010000944">
    <property type="protein sequence ID" value="KAL0056791.1"/>
    <property type="molecule type" value="Genomic_DNA"/>
</dbReference>
<feature type="compositionally biased region" description="Basic residues" evidence="1">
    <location>
        <begin position="576"/>
        <end position="585"/>
    </location>
</feature>
<evidence type="ECO:0000313" key="3">
    <source>
        <dbReference type="Proteomes" id="UP001437256"/>
    </source>
</evidence>
<feature type="region of interest" description="Disordered" evidence="1">
    <location>
        <begin position="410"/>
        <end position="585"/>
    </location>
</feature>
<protein>
    <submittedName>
        <fullName evidence="2">Uncharacterized protein</fullName>
    </submittedName>
</protein>
<sequence length="585" mass="64436">MAAPSETATLTAAPSDPDTLMEASSDPAKHRGAPGWFMPDEREWLFSQAGTEEFKNACLTYNDSDPAPWRLLNESLTRAFNDKYGAQIKAIKAAVSAREKVAKEAKQIDPGVEELKKAYPYGHEAKLGQFWHNRRSDVLKSQGRVHANGKGKEKAPTRLQLPMPRSPRKVYHDSFRKQVSDNLNNLRKEKGIHFHQHLSMLTSDLNNGYNTASDEDQDVIYVGQEYVQEYIGRVINGLVGKERSQVGNMWFHGIGAYRDKEETLKFFSMETAFEEGFAVDQAFSRQPFYPEFFQRAQRFAADRVQANNVPDTCSMVLPTYNLELVNPSQQRTWLLAHIEGHYKETFGEDLPVPWDAIAANPDHYLIAPPTTFKFGDPMKLPITSLPSITEYFWSNPSFFKVPQVEALSNEEAPIPQASQSLPGDGVDVGAPGAAGLERLGATEESVHPRKRKVTRNGGHVAAPSSVEPGSVVPVQRANRGQGSASRSGSGQKRVLRSTTSGLKEFMKRRTVLASGPKPAGRPGWDYVAEDVTPPTSAHATPDAIANERNAEQPSVSITVPAVKGGKGAKEGARAKQGAKNRKKTG</sequence>
<evidence type="ECO:0000313" key="2">
    <source>
        <dbReference type="EMBL" id="KAL0056791.1"/>
    </source>
</evidence>
<feature type="compositionally biased region" description="Low complexity" evidence="1">
    <location>
        <begin position="422"/>
        <end position="435"/>
    </location>
</feature>
<dbReference type="Proteomes" id="UP001437256">
    <property type="component" value="Unassembled WGS sequence"/>
</dbReference>
<feature type="region of interest" description="Disordered" evidence="1">
    <location>
        <begin position="1"/>
        <end position="35"/>
    </location>
</feature>
<accession>A0ABR2Z7G2</accession>
<feature type="compositionally biased region" description="Low complexity" evidence="1">
    <location>
        <begin position="460"/>
        <end position="492"/>
    </location>
</feature>
<reference evidence="2 3" key="1">
    <citation type="submission" date="2024-05" db="EMBL/GenBank/DDBJ databases">
        <title>A draft genome resource for the thread blight pathogen Marasmius tenuissimus strain MS-2.</title>
        <authorList>
            <person name="Yulfo-Soto G.E."/>
            <person name="Baruah I.K."/>
            <person name="Amoako-Attah I."/>
            <person name="Bukari Y."/>
            <person name="Meinhardt L.W."/>
            <person name="Bailey B.A."/>
            <person name="Cohen S.P."/>
        </authorList>
    </citation>
    <scope>NUCLEOTIDE SEQUENCE [LARGE SCALE GENOMIC DNA]</scope>
    <source>
        <strain evidence="2 3">MS-2</strain>
    </source>
</reference>
<feature type="compositionally biased region" description="Polar residues" evidence="1">
    <location>
        <begin position="1"/>
        <end position="12"/>
    </location>
</feature>